<keyword evidence="2" id="KW-1064">Adaptive immunity</keyword>
<keyword evidence="1 4" id="KW-0732">Signal</keyword>
<keyword evidence="6" id="KW-1185">Reference proteome</keyword>
<sequence length="154" mass="16744">ISFNHHAVIGLLFSSFKCVFLSGVSCEALTPVNSEQFTIEGNSVTLIYNYPKLSSSNYFFWYRQYSGKPPELLISHSATGAVGTEKISGLKISSAAVSDSAVYYCALRPTVTGNSKLCTKTFGAKSKTTSTRGTHTLFKTNTCSFDSNDMFQSV</sequence>
<accession>A0AAQ6IH38</accession>
<protein>
    <recommendedName>
        <fullName evidence="7">Ig-like domain-containing protein</fullName>
    </recommendedName>
</protein>
<dbReference type="Gene3D" id="2.60.40.10">
    <property type="entry name" value="Immunoglobulins"/>
    <property type="match status" value="1"/>
</dbReference>
<dbReference type="Ensembl" id="ENSATET00000081940.1">
    <property type="protein sequence ID" value="ENSATEP00000074076.1"/>
    <property type="gene ID" value="ENSATEG00000032243.1"/>
</dbReference>
<feature type="signal peptide" evidence="4">
    <location>
        <begin position="1"/>
        <end position="26"/>
    </location>
</feature>
<evidence type="ECO:0000313" key="5">
    <source>
        <dbReference type="Ensembl" id="ENSATEP00000074076.1"/>
    </source>
</evidence>
<keyword evidence="3" id="KW-0393">Immunoglobulin domain</keyword>
<dbReference type="PANTHER" id="PTHR19367:SF18">
    <property type="entry name" value="T CELL RECEPTOR ALPHA VARIABLE 16"/>
    <property type="match status" value="1"/>
</dbReference>
<dbReference type="InterPro" id="IPR036179">
    <property type="entry name" value="Ig-like_dom_sf"/>
</dbReference>
<dbReference type="Proteomes" id="UP000265040">
    <property type="component" value="Chromosome 17"/>
</dbReference>
<dbReference type="InterPro" id="IPR051287">
    <property type="entry name" value="TCR_variable_region"/>
</dbReference>
<dbReference type="AlphaFoldDB" id="A0AAQ6IH38"/>
<evidence type="ECO:0000256" key="1">
    <source>
        <dbReference type="ARBA" id="ARBA00022729"/>
    </source>
</evidence>
<keyword evidence="2" id="KW-0391">Immunity</keyword>
<dbReference type="PANTHER" id="PTHR19367">
    <property type="entry name" value="T-CELL RECEPTOR ALPHA CHAIN V REGION"/>
    <property type="match status" value="1"/>
</dbReference>
<dbReference type="SUPFAM" id="SSF48726">
    <property type="entry name" value="Immunoglobulin"/>
    <property type="match status" value="1"/>
</dbReference>
<reference evidence="5" key="2">
    <citation type="submission" date="2025-08" db="UniProtKB">
        <authorList>
            <consortium name="Ensembl"/>
        </authorList>
    </citation>
    <scope>IDENTIFICATION</scope>
</reference>
<dbReference type="InterPro" id="IPR013783">
    <property type="entry name" value="Ig-like_fold"/>
</dbReference>
<reference evidence="5" key="3">
    <citation type="submission" date="2025-09" db="UniProtKB">
        <authorList>
            <consortium name="Ensembl"/>
        </authorList>
    </citation>
    <scope>IDENTIFICATION</scope>
</reference>
<dbReference type="GO" id="GO:0002250">
    <property type="term" value="P:adaptive immune response"/>
    <property type="evidence" value="ECO:0007669"/>
    <property type="project" value="UniProtKB-KW"/>
</dbReference>
<feature type="chain" id="PRO_5043893780" description="Ig-like domain-containing protein" evidence="4">
    <location>
        <begin position="27"/>
        <end position="154"/>
    </location>
</feature>
<evidence type="ECO:0000256" key="2">
    <source>
        <dbReference type="ARBA" id="ARBA00023130"/>
    </source>
</evidence>
<evidence type="ECO:0008006" key="7">
    <source>
        <dbReference type="Google" id="ProtNLM"/>
    </source>
</evidence>
<dbReference type="GeneTree" id="ENSGT01150000287077"/>
<evidence type="ECO:0000256" key="3">
    <source>
        <dbReference type="ARBA" id="ARBA00023319"/>
    </source>
</evidence>
<evidence type="ECO:0000256" key="4">
    <source>
        <dbReference type="SAM" id="SignalP"/>
    </source>
</evidence>
<evidence type="ECO:0000313" key="6">
    <source>
        <dbReference type="Proteomes" id="UP000265040"/>
    </source>
</evidence>
<reference evidence="5 6" key="1">
    <citation type="submission" date="2021-04" db="EMBL/GenBank/DDBJ databases">
        <authorList>
            <consortium name="Wellcome Sanger Institute Data Sharing"/>
        </authorList>
    </citation>
    <scope>NUCLEOTIDE SEQUENCE [LARGE SCALE GENOMIC DNA]</scope>
</reference>
<organism evidence="5 6">
    <name type="scientific">Anabas testudineus</name>
    <name type="common">Climbing perch</name>
    <name type="synonym">Anthias testudineus</name>
    <dbReference type="NCBI Taxonomy" id="64144"/>
    <lineage>
        <taxon>Eukaryota</taxon>
        <taxon>Metazoa</taxon>
        <taxon>Chordata</taxon>
        <taxon>Craniata</taxon>
        <taxon>Vertebrata</taxon>
        <taxon>Euteleostomi</taxon>
        <taxon>Actinopterygii</taxon>
        <taxon>Neopterygii</taxon>
        <taxon>Teleostei</taxon>
        <taxon>Neoteleostei</taxon>
        <taxon>Acanthomorphata</taxon>
        <taxon>Anabantaria</taxon>
        <taxon>Anabantiformes</taxon>
        <taxon>Anabantoidei</taxon>
        <taxon>Anabantidae</taxon>
        <taxon>Anabas</taxon>
    </lineage>
</organism>
<proteinExistence type="predicted"/>
<name>A0AAQ6IH38_ANATE</name>